<gene>
    <name evidence="4" type="ORF">AWRI4620_LOCUS941</name>
</gene>
<dbReference type="InterPro" id="IPR052783">
    <property type="entry name" value="Metabolic/Drug-Res_Regulator"/>
</dbReference>
<feature type="compositionally biased region" description="Polar residues" evidence="2">
    <location>
        <begin position="176"/>
        <end position="186"/>
    </location>
</feature>
<dbReference type="PROSITE" id="PS50048">
    <property type="entry name" value="ZN2_CY6_FUNGAL_2"/>
    <property type="match status" value="1"/>
</dbReference>
<feature type="region of interest" description="Disordered" evidence="2">
    <location>
        <begin position="159"/>
        <end position="186"/>
    </location>
</feature>
<dbReference type="OrthoDB" id="4151048at2759"/>
<dbReference type="CDD" id="cd00067">
    <property type="entry name" value="GAL4"/>
    <property type="match status" value="1"/>
</dbReference>
<protein>
    <recommendedName>
        <fullName evidence="3">Zn(2)-C6 fungal-type domain-containing protein</fullName>
    </recommendedName>
</protein>
<dbReference type="Proteomes" id="UP000745764">
    <property type="component" value="Unassembled WGS sequence"/>
</dbReference>
<organism evidence="4 5">
    <name type="scientific">Aureobasidium uvarum</name>
    <dbReference type="NCBI Taxonomy" id="2773716"/>
    <lineage>
        <taxon>Eukaryota</taxon>
        <taxon>Fungi</taxon>
        <taxon>Dikarya</taxon>
        <taxon>Ascomycota</taxon>
        <taxon>Pezizomycotina</taxon>
        <taxon>Dothideomycetes</taxon>
        <taxon>Dothideomycetidae</taxon>
        <taxon>Dothideales</taxon>
        <taxon>Saccotheciaceae</taxon>
        <taxon>Aureobasidium</taxon>
    </lineage>
</organism>
<keyword evidence="5" id="KW-1185">Reference proteome</keyword>
<dbReference type="GO" id="GO:0008270">
    <property type="term" value="F:zinc ion binding"/>
    <property type="evidence" value="ECO:0007669"/>
    <property type="project" value="InterPro"/>
</dbReference>
<name>A0A9N8K9R2_9PEZI</name>
<evidence type="ECO:0000256" key="1">
    <source>
        <dbReference type="ARBA" id="ARBA00023242"/>
    </source>
</evidence>
<dbReference type="SMART" id="SM00066">
    <property type="entry name" value="GAL4"/>
    <property type="match status" value="1"/>
</dbReference>
<dbReference type="EMBL" id="CAINUL010000001">
    <property type="protein sequence ID" value="CAD0106686.1"/>
    <property type="molecule type" value="Genomic_DNA"/>
</dbReference>
<comment type="caution">
    <text evidence="4">The sequence shown here is derived from an EMBL/GenBank/DDBJ whole genome shotgun (WGS) entry which is preliminary data.</text>
</comment>
<keyword evidence="1" id="KW-0539">Nucleus</keyword>
<dbReference type="PANTHER" id="PTHR47655">
    <property type="entry name" value="QUINIC ACID UTILIZATION ACTIVATOR"/>
    <property type="match status" value="1"/>
</dbReference>
<dbReference type="InterPro" id="IPR001138">
    <property type="entry name" value="Zn2Cys6_DnaBD"/>
</dbReference>
<feature type="region of interest" description="Disordered" evidence="2">
    <location>
        <begin position="202"/>
        <end position="221"/>
    </location>
</feature>
<evidence type="ECO:0000313" key="4">
    <source>
        <dbReference type="EMBL" id="CAD0106686.1"/>
    </source>
</evidence>
<dbReference type="PROSITE" id="PS00463">
    <property type="entry name" value="ZN2_CY6_FUNGAL_1"/>
    <property type="match status" value="1"/>
</dbReference>
<dbReference type="PANTHER" id="PTHR47655:SF3">
    <property type="entry name" value="ZN(II)2CYS6 TRANSCRIPTION FACTOR (EUROFUNG)"/>
    <property type="match status" value="1"/>
</dbReference>
<sequence length="333" mass="37141">MPPAAVRRTSSSDSTDSIRKRVGKACDRCRLKKSKCDGSHPCTRCKADNAICVFGERKKSHDKIYPKGFVSQMLEQQQAQLVAGLQETYRRLVDANFWPGKPLSEASGQPLTHDILARLDLLEPKNDGSGEHEHFEEDCQKLQQRLISEGASFMVRRNSSGYESDHSLPRKHARTSSRSSVHSTPIPTNAAPVFDEKFTFHQSASPSPVSHSPVSKMSQLRSPIKPSPLHNEAINNDDYLLPSWQEQFALRGLSAADLMRSQAAIQVPTLQDSFQATIAYGNAFEPQLEYDNMMPFGSSNYATPAQGFGAFNTQDWMNEPMEIDFSKFVQVST</sequence>
<accession>A0A9N8K9R2</accession>
<dbReference type="GO" id="GO:0000981">
    <property type="term" value="F:DNA-binding transcription factor activity, RNA polymerase II-specific"/>
    <property type="evidence" value="ECO:0007669"/>
    <property type="project" value="InterPro"/>
</dbReference>
<dbReference type="Gene3D" id="4.10.240.10">
    <property type="entry name" value="Zn(2)-C6 fungal-type DNA-binding domain"/>
    <property type="match status" value="1"/>
</dbReference>
<dbReference type="SUPFAM" id="SSF57701">
    <property type="entry name" value="Zn2/Cys6 DNA-binding domain"/>
    <property type="match status" value="1"/>
</dbReference>
<feature type="domain" description="Zn(2)-C6 fungal-type" evidence="3">
    <location>
        <begin position="25"/>
        <end position="54"/>
    </location>
</feature>
<proteinExistence type="predicted"/>
<evidence type="ECO:0000256" key="2">
    <source>
        <dbReference type="SAM" id="MobiDB-lite"/>
    </source>
</evidence>
<evidence type="ECO:0000313" key="5">
    <source>
        <dbReference type="Proteomes" id="UP000745764"/>
    </source>
</evidence>
<dbReference type="InterPro" id="IPR036864">
    <property type="entry name" value="Zn2-C6_fun-type_DNA-bd_sf"/>
</dbReference>
<dbReference type="Pfam" id="PF00172">
    <property type="entry name" value="Zn_clus"/>
    <property type="match status" value="1"/>
</dbReference>
<evidence type="ECO:0000259" key="3">
    <source>
        <dbReference type="PROSITE" id="PS50048"/>
    </source>
</evidence>
<feature type="compositionally biased region" description="Low complexity" evidence="2">
    <location>
        <begin position="203"/>
        <end position="215"/>
    </location>
</feature>
<dbReference type="AlphaFoldDB" id="A0A9N8K9R2"/>
<reference evidence="4" key="1">
    <citation type="submission" date="2020-06" db="EMBL/GenBank/DDBJ databases">
        <authorList>
            <person name="Onetto C."/>
        </authorList>
    </citation>
    <scope>NUCLEOTIDE SEQUENCE</scope>
</reference>